<keyword evidence="1" id="KW-1133">Transmembrane helix</keyword>
<evidence type="ECO:0000313" key="3">
    <source>
        <dbReference type="Proteomes" id="UP000078200"/>
    </source>
</evidence>
<accession>A0A1A9UDU1</accession>
<feature type="transmembrane region" description="Helical" evidence="1">
    <location>
        <begin position="32"/>
        <end position="52"/>
    </location>
</feature>
<organism evidence="2 3">
    <name type="scientific">Glossina austeni</name>
    <name type="common">Savannah tsetse fly</name>
    <dbReference type="NCBI Taxonomy" id="7395"/>
    <lineage>
        <taxon>Eukaryota</taxon>
        <taxon>Metazoa</taxon>
        <taxon>Ecdysozoa</taxon>
        <taxon>Arthropoda</taxon>
        <taxon>Hexapoda</taxon>
        <taxon>Insecta</taxon>
        <taxon>Pterygota</taxon>
        <taxon>Neoptera</taxon>
        <taxon>Endopterygota</taxon>
        <taxon>Diptera</taxon>
        <taxon>Brachycera</taxon>
        <taxon>Muscomorpha</taxon>
        <taxon>Hippoboscoidea</taxon>
        <taxon>Glossinidae</taxon>
        <taxon>Glossina</taxon>
    </lineage>
</organism>
<sequence length="371" mass="42358">MKKTKNTKRESATNKQEPTAYLKTNSSASINLTDFCYTFVTLLLILLMYQFVCYRKGYAKCMYLSVQCTEYGSLAITAAFAFEFVFHTGSSALMQAPKRLVDKTVISDFVFFCIQEDLARAKRAEAALTRTSHSRRTPSPLLLTLFLRSIYFRQKPSSRVIGPVSLEGFRRPMPNFHLFTGCQGISSTAKICKRQWFIVTKCNSYCDSSSELLTRIQGLLEAARNTQQLYNPKRLEFGFQRTGLDDFKLFLSKSLAKARIAAPYISIISVYDHDRTKLAKATFRVCMEDTKKVTPKLWHHGVESALLQSELLFVELLLTDRKSLPFEASVSLSFPSQFKYLIIVQEKQKKRKGKERKQKILKTLNAISGHS</sequence>
<evidence type="ECO:0000256" key="1">
    <source>
        <dbReference type="SAM" id="Phobius"/>
    </source>
</evidence>
<evidence type="ECO:0000313" key="2">
    <source>
        <dbReference type="EnsemblMetazoa" id="GAUT001212-PA"/>
    </source>
</evidence>
<dbReference type="EnsemblMetazoa" id="GAUT001212-RA">
    <property type="protein sequence ID" value="GAUT001212-PA"/>
    <property type="gene ID" value="GAUT001212"/>
</dbReference>
<dbReference type="Proteomes" id="UP000078200">
    <property type="component" value="Unassembled WGS sequence"/>
</dbReference>
<keyword evidence="3" id="KW-1185">Reference proteome</keyword>
<protein>
    <submittedName>
        <fullName evidence="2">Uncharacterized protein</fullName>
    </submittedName>
</protein>
<reference evidence="2" key="1">
    <citation type="submission" date="2020-05" db="UniProtKB">
        <authorList>
            <consortium name="EnsemblMetazoa"/>
        </authorList>
    </citation>
    <scope>IDENTIFICATION</scope>
    <source>
        <strain evidence="2">TTRI</strain>
    </source>
</reference>
<name>A0A1A9UDU1_GLOAU</name>
<dbReference type="VEuPathDB" id="VectorBase:GAUT001212"/>
<keyword evidence="1" id="KW-0812">Transmembrane</keyword>
<proteinExistence type="predicted"/>
<keyword evidence="1" id="KW-0472">Membrane</keyword>
<dbReference type="AlphaFoldDB" id="A0A1A9UDU1"/>